<dbReference type="PANTHER" id="PTHR43235:SF1">
    <property type="entry name" value="GLUTAMINE AMIDOTRANSFERASE PB2B2.05-RELATED"/>
    <property type="match status" value="1"/>
</dbReference>
<dbReference type="GO" id="GO:0033969">
    <property type="term" value="F:gamma-glutamyl-gamma-aminobutyrate hydrolase activity"/>
    <property type="evidence" value="ECO:0007669"/>
    <property type="project" value="TreeGrafter"/>
</dbReference>
<gene>
    <name evidence="1" type="ORF">MRL64_03040</name>
</gene>
<dbReference type="InterPro" id="IPR011697">
    <property type="entry name" value="Peptidase_C26"/>
</dbReference>
<dbReference type="PROSITE" id="PS51273">
    <property type="entry name" value="GATASE_TYPE_1"/>
    <property type="match status" value="1"/>
</dbReference>
<dbReference type="EMBL" id="CP095342">
    <property type="protein sequence ID" value="XAG61783.1"/>
    <property type="molecule type" value="Genomic_DNA"/>
</dbReference>
<organism evidence="1">
    <name type="scientific">bacterium 19MO02SH05</name>
    <dbReference type="NCBI Taxonomy" id="2920696"/>
    <lineage>
        <taxon>Bacteria</taxon>
    </lineage>
</organism>
<name>A0AAU6TJR5_UNCXX</name>
<reference evidence="1" key="1">
    <citation type="submission" date="2022-03" db="EMBL/GenBank/DDBJ databases">
        <title>Sea Food Isolates.</title>
        <authorList>
            <person name="Li c."/>
        </authorList>
    </citation>
    <scope>NUCLEOTIDE SEQUENCE</scope>
    <source>
        <strain evidence="1">19MO02SH05</strain>
    </source>
</reference>
<dbReference type="PANTHER" id="PTHR43235">
    <property type="entry name" value="GLUTAMINE AMIDOTRANSFERASE PB2B2.05-RELATED"/>
    <property type="match status" value="1"/>
</dbReference>
<dbReference type="Gene3D" id="3.40.50.880">
    <property type="match status" value="1"/>
</dbReference>
<keyword evidence="1" id="KW-0378">Hydrolase</keyword>
<dbReference type="InterPro" id="IPR029062">
    <property type="entry name" value="Class_I_gatase-like"/>
</dbReference>
<sequence length="229" mass="25686">MAKPVIAITGPCRGAFWPRFLVATAVRWYGAKPIQLKPGDVLTSYQYDGVVITGGHDVEPVLYAAESEVDSNYDSERDAFEMDVIKDAIKRHLPLLGICRGAQLLNVCFGGSLFQELRTKRQKTSNRWTILPLKTLCVADEERTQRSLLSKLFEGNLIKINSLHNQGVDRVGEGLIVSGRDLDGIVQAIESPKDNFLLGVQWHPEFLIYLKNQRLLFKALVQYSAKAKQ</sequence>
<dbReference type="SUPFAM" id="SSF52317">
    <property type="entry name" value="Class I glutamine amidotransferase-like"/>
    <property type="match status" value="1"/>
</dbReference>
<evidence type="ECO:0000313" key="1">
    <source>
        <dbReference type="EMBL" id="XAG61783.1"/>
    </source>
</evidence>
<dbReference type="AlphaFoldDB" id="A0AAU6TJR5"/>
<dbReference type="Pfam" id="PF07722">
    <property type="entry name" value="Peptidase_C26"/>
    <property type="match status" value="1"/>
</dbReference>
<dbReference type="CDD" id="cd01745">
    <property type="entry name" value="GATase1_2"/>
    <property type="match status" value="1"/>
</dbReference>
<dbReference type="InterPro" id="IPR044668">
    <property type="entry name" value="PuuD-like"/>
</dbReference>
<dbReference type="GO" id="GO:0005829">
    <property type="term" value="C:cytosol"/>
    <property type="evidence" value="ECO:0007669"/>
    <property type="project" value="TreeGrafter"/>
</dbReference>
<proteinExistence type="predicted"/>
<accession>A0AAU6TJR5</accession>
<dbReference type="GO" id="GO:0006598">
    <property type="term" value="P:polyamine catabolic process"/>
    <property type="evidence" value="ECO:0007669"/>
    <property type="project" value="TreeGrafter"/>
</dbReference>
<protein>
    <submittedName>
        <fullName evidence="1">Gamma-glutamyl-gamma-aminobutyrate hydrolase family protein</fullName>
    </submittedName>
</protein>